<organism evidence="1 2">
    <name type="scientific">Candidatus Egerieicola faecale</name>
    <dbReference type="NCBI Taxonomy" id="2840774"/>
    <lineage>
        <taxon>Bacteria</taxon>
        <taxon>Bacillati</taxon>
        <taxon>Bacillota</taxon>
        <taxon>Clostridia</taxon>
        <taxon>Eubacteriales</taxon>
        <taxon>Oscillospiraceae</taxon>
        <taxon>Oscillospiraceae incertae sedis</taxon>
        <taxon>Candidatus Egerieicola</taxon>
    </lineage>
</organism>
<dbReference type="InterPro" id="IPR006439">
    <property type="entry name" value="HAD-SF_hydro_IA"/>
</dbReference>
<dbReference type="EMBL" id="DVMX01000163">
    <property type="protein sequence ID" value="HIU42599.1"/>
    <property type="molecule type" value="Genomic_DNA"/>
</dbReference>
<comment type="caution">
    <text evidence="1">The sequence shown here is derived from an EMBL/GenBank/DDBJ whole genome shotgun (WGS) entry which is preliminary data.</text>
</comment>
<evidence type="ECO:0000313" key="2">
    <source>
        <dbReference type="Proteomes" id="UP000824082"/>
    </source>
</evidence>
<dbReference type="PANTHER" id="PTHR43434:SF1">
    <property type="entry name" value="PHOSPHOGLYCOLATE PHOSPHATASE"/>
    <property type="match status" value="1"/>
</dbReference>
<dbReference type="InterPro" id="IPR036412">
    <property type="entry name" value="HAD-like_sf"/>
</dbReference>
<dbReference type="InterPro" id="IPR023214">
    <property type="entry name" value="HAD_sf"/>
</dbReference>
<keyword evidence="1" id="KW-0378">Hydrolase</keyword>
<dbReference type="PANTHER" id="PTHR43434">
    <property type="entry name" value="PHOSPHOGLYCOLATE PHOSPHATASE"/>
    <property type="match status" value="1"/>
</dbReference>
<dbReference type="SUPFAM" id="SSF56784">
    <property type="entry name" value="HAD-like"/>
    <property type="match status" value="1"/>
</dbReference>
<proteinExistence type="predicted"/>
<dbReference type="InterPro" id="IPR023198">
    <property type="entry name" value="PGP-like_dom2"/>
</dbReference>
<protein>
    <submittedName>
        <fullName evidence="1">HAD-IA family hydrolase</fullName>
    </submittedName>
</protein>
<reference evidence="1" key="1">
    <citation type="submission" date="2020-10" db="EMBL/GenBank/DDBJ databases">
        <authorList>
            <person name="Gilroy R."/>
        </authorList>
    </citation>
    <scope>NUCLEOTIDE SEQUENCE</scope>
    <source>
        <strain evidence="1">4509</strain>
    </source>
</reference>
<dbReference type="AlphaFoldDB" id="A0A9D1IV60"/>
<accession>A0A9D1IV60</accession>
<dbReference type="Pfam" id="PF13419">
    <property type="entry name" value="HAD_2"/>
    <property type="match status" value="1"/>
</dbReference>
<dbReference type="GO" id="GO:0008967">
    <property type="term" value="F:phosphoglycolate phosphatase activity"/>
    <property type="evidence" value="ECO:0007669"/>
    <property type="project" value="TreeGrafter"/>
</dbReference>
<dbReference type="SFLD" id="SFLDG01129">
    <property type="entry name" value="C1.5:_HAD__Beta-PGM__Phosphata"/>
    <property type="match status" value="1"/>
</dbReference>
<evidence type="ECO:0000313" key="1">
    <source>
        <dbReference type="EMBL" id="HIU42599.1"/>
    </source>
</evidence>
<dbReference type="SFLD" id="SFLDG01135">
    <property type="entry name" value="C1.5.6:_HAD__Beta-PGM__Phospha"/>
    <property type="match status" value="1"/>
</dbReference>
<sequence>MNLSFVGFDLDGTLVNTLEDLHYATNYALSQQGLPQITLEQTRQFVGNGVVLLLKRASGSDDPALVDRLHQGFNTYYADHCTDHVKPYPGVPEAVALLKQAGVKVAVLTNKPNEFVSKILSACFPQDSFDAMLGQTNRFPTKPNPESLHYLMEQLQVPKDAKCVYAGDSDVDIKTARNAGLISISCTWGFRSKEELIPLYPDYFAETGAELEEVLRKLL</sequence>
<reference evidence="1" key="2">
    <citation type="journal article" date="2021" name="PeerJ">
        <title>Extensive microbial diversity within the chicken gut microbiome revealed by metagenomics and culture.</title>
        <authorList>
            <person name="Gilroy R."/>
            <person name="Ravi A."/>
            <person name="Getino M."/>
            <person name="Pursley I."/>
            <person name="Horton D.L."/>
            <person name="Alikhan N.F."/>
            <person name="Baker D."/>
            <person name="Gharbi K."/>
            <person name="Hall N."/>
            <person name="Watson M."/>
            <person name="Adriaenssens E.M."/>
            <person name="Foster-Nyarko E."/>
            <person name="Jarju S."/>
            <person name="Secka A."/>
            <person name="Antonio M."/>
            <person name="Oren A."/>
            <person name="Chaudhuri R.R."/>
            <person name="La Ragione R."/>
            <person name="Hildebrand F."/>
            <person name="Pallen M.J."/>
        </authorList>
    </citation>
    <scope>NUCLEOTIDE SEQUENCE</scope>
    <source>
        <strain evidence="1">4509</strain>
    </source>
</reference>
<dbReference type="Proteomes" id="UP000824082">
    <property type="component" value="Unassembled WGS sequence"/>
</dbReference>
<dbReference type="GO" id="GO:0006281">
    <property type="term" value="P:DNA repair"/>
    <property type="evidence" value="ECO:0007669"/>
    <property type="project" value="TreeGrafter"/>
</dbReference>
<dbReference type="Gene3D" id="3.40.50.1000">
    <property type="entry name" value="HAD superfamily/HAD-like"/>
    <property type="match status" value="1"/>
</dbReference>
<name>A0A9D1IV60_9FIRM</name>
<dbReference type="SFLD" id="SFLDS00003">
    <property type="entry name" value="Haloacid_Dehalogenase"/>
    <property type="match status" value="1"/>
</dbReference>
<dbReference type="PROSITE" id="PS01228">
    <property type="entry name" value="COF_1"/>
    <property type="match status" value="1"/>
</dbReference>
<dbReference type="NCBIfam" id="TIGR01549">
    <property type="entry name" value="HAD-SF-IA-v1"/>
    <property type="match status" value="1"/>
</dbReference>
<dbReference type="GO" id="GO:0005829">
    <property type="term" value="C:cytosol"/>
    <property type="evidence" value="ECO:0007669"/>
    <property type="project" value="TreeGrafter"/>
</dbReference>
<dbReference type="InterPro" id="IPR041492">
    <property type="entry name" value="HAD_2"/>
</dbReference>
<dbReference type="Gene3D" id="1.10.150.240">
    <property type="entry name" value="Putative phosphatase, domain 2"/>
    <property type="match status" value="1"/>
</dbReference>
<dbReference type="PRINTS" id="PR00413">
    <property type="entry name" value="HADHALOGNASE"/>
</dbReference>
<dbReference type="InterPro" id="IPR050155">
    <property type="entry name" value="HAD-like_hydrolase_sf"/>
</dbReference>
<gene>
    <name evidence="1" type="ORF">IAD19_08640</name>
</gene>